<evidence type="ECO:0000256" key="2">
    <source>
        <dbReference type="ARBA" id="ARBA00022490"/>
    </source>
</evidence>
<evidence type="ECO:0000313" key="13">
    <source>
        <dbReference type="Proteomes" id="UP000190150"/>
    </source>
</evidence>
<dbReference type="Pfam" id="PF00589">
    <property type="entry name" value="Phage_integrase"/>
    <property type="match status" value="1"/>
</dbReference>
<feature type="domain" description="Core-binding (CB)" evidence="11">
    <location>
        <begin position="17"/>
        <end position="99"/>
    </location>
</feature>
<feature type="active site" evidence="9">
    <location>
        <position position="162"/>
    </location>
</feature>
<evidence type="ECO:0000256" key="4">
    <source>
        <dbReference type="ARBA" id="ARBA00022829"/>
    </source>
</evidence>
<keyword evidence="5 9" id="KW-0229">DNA integration</keyword>
<evidence type="ECO:0000259" key="11">
    <source>
        <dbReference type="PROSITE" id="PS51900"/>
    </source>
</evidence>
<keyword evidence="13" id="KW-1185">Reference proteome</keyword>
<dbReference type="Gene3D" id="1.10.443.10">
    <property type="entry name" value="Intergrase catalytic core"/>
    <property type="match status" value="1"/>
</dbReference>
<evidence type="ECO:0000256" key="3">
    <source>
        <dbReference type="ARBA" id="ARBA00022618"/>
    </source>
</evidence>
<feature type="active site" evidence="9">
    <location>
        <position position="282"/>
    </location>
</feature>
<feature type="active site" evidence="9">
    <location>
        <position position="186"/>
    </location>
</feature>
<feature type="active site" evidence="9">
    <location>
        <position position="256"/>
    </location>
</feature>
<organism evidence="12 13">
    <name type="scientific">Sphingobacterium nematocida</name>
    <dbReference type="NCBI Taxonomy" id="1513896"/>
    <lineage>
        <taxon>Bacteria</taxon>
        <taxon>Pseudomonadati</taxon>
        <taxon>Bacteroidota</taxon>
        <taxon>Sphingobacteriia</taxon>
        <taxon>Sphingobacteriales</taxon>
        <taxon>Sphingobacteriaceae</taxon>
        <taxon>Sphingobacterium</taxon>
    </lineage>
</organism>
<feature type="active site" description="O-(3'-phospho-DNA)-tyrosine intermediate" evidence="9">
    <location>
        <position position="291"/>
    </location>
</feature>
<evidence type="ECO:0000256" key="1">
    <source>
        <dbReference type="ARBA" id="ARBA00004496"/>
    </source>
</evidence>
<proteinExistence type="inferred from homology"/>
<dbReference type="GO" id="GO:0007059">
    <property type="term" value="P:chromosome segregation"/>
    <property type="evidence" value="ECO:0007669"/>
    <property type="project" value="UniProtKB-UniRule"/>
</dbReference>
<accession>A0A1T5CHN4</accession>
<dbReference type="GO" id="GO:0003677">
    <property type="term" value="F:DNA binding"/>
    <property type="evidence" value="ECO:0007669"/>
    <property type="project" value="UniProtKB-UniRule"/>
</dbReference>
<comment type="subcellular location">
    <subcellularLocation>
        <location evidence="1 9">Cytoplasm</location>
    </subcellularLocation>
</comment>
<comment type="subunit">
    <text evidence="9">Forms a cyclic heterotetrameric complex composed of two molecules of XerC and two molecules of XerD.</text>
</comment>
<reference evidence="13" key="1">
    <citation type="submission" date="2017-02" db="EMBL/GenBank/DDBJ databases">
        <authorList>
            <person name="Varghese N."/>
            <person name="Submissions S."/>
        </authorList>
    </citation>
    <scope>NUCLEOTIDE SEQUENCE [LARGE SCALE GENOMIC DNA]</scope>
    <source>
        <strain evidence="13">DSM 24091</strain>
    </source>
</reference>
<keyword evidence="4 9" id="KW-0159">Chromosome partition</keyword>
<keyword evidence="8 9" id="KW-0131">Cell cycle</keyword>
<dbReference type="PROSITE" id="PS51898">
    <property type="entry name" value="TYR_RECOMBINASE"/>
    <property type="match status" value="1"/>
</dbReference>
<dbReference type="GO" id="GO:0051301">
    <property type="term" value="P:cell division"/>
    <property type="evidence" value="ECO:0007669"/>
    <property type="project" value="UniProtKB-KW"/>
</dbReference>
<dbReference type="HAMAP" id="MF_01808">
    <property type="entry name" value="Recomb_XerC_XerD"/>
    <property type="match status" value="1"/>
</dbReference>
<dbReference type="EMBL" id="FUZF01000004">
    <property type="protein sequence ID" value="SKB58957.1"/>
    <property type="molecule type" value="Genomic_DNA"/>
</dbReference>
<feature type="active site" evidence="9">
    <location>
        <position position="259"/>
    </location>
</feature>
<feature type="domain" description="Tyr recombinase" evidence="10">
    <location>
        <begin position="120"/>
        <end position="304"/>
    </location>
</feature>
<name>A0A1T5CHN4_9SPHI</name>
<dbReference type="GO" id="GO:0006313">
    <property type="term" value="P:DNA transposition"/>
    <property type="evidence" value="ECO:0007669"/>
    <property type="project" value="UniProtKB-UniRule"/>
</dbReference>
<keyword evidence="6 9" id="KW-0238">DNA-binding</keyword>
<comment type="function">
    <text evidence="9">Site-specific tyrosine recombinase, which acts by catalyzing the cutting and rejoining of the recombining DNA molecules. The XerC-XerD complex is essential to convert dimers of the bacterial chromosome into monomers to permit their segregation at cell division. It also contributes to the segregational stability of plasmids.</text>
</comment>
<keyword evidence="3 9" id="KW-0132">Cell division</keyword>
<dbReference type="STRING" id="1513896.SAMN05660841_01327"/>
<dbReference type="InterPro" id="IPR044068">
    <property type="entry name" value="CB"/>
</dbReference>
<evidence type="ECO:0000256" key="6">
    <source>
        <dbReference type="ARBA" id="ARBA00023125"/>
    </source>
</evidence>
<evidence type="ECO:0000256" key="7">
    <source>
        <dbReference type="ARBA" id="ARBA00023172"/>
    </source>
</evidence>
<evidence type="ECO:0000256" key="8">
    <source>
        <dbReference type="ARBA" id="ARBA00023306"/>
    </source>
</evidence>
<protein>
    <recommendedName>
        <fullName evidence="9">Tyrosine recombinase XerC</fullName>
    </recommendedName>
</protein>
<evidence type="ECO:0000313" key="12">
    <source>
        <dbReference type="EMBL" id="SKB58957.1"/>
    </source>
</evidence>
<keyword evidence="7 9" id="KW-0233">DNA recombination</keyword>
<dbReference type="InterPro" id="IPR011010">
    <property type="entry name" value="DNA_brk_join_enz"/>
</dbReference>
<dbReference type="InterPro" id="IPR004107">
    <property type="entry name" value="Integrase_SAM-like_N"/>
</dbReference>
<dbReference type="InterPro" id="IPR023009">
    <property type="entry name" value="Tyrosine_recombinase_XerC/XerD"/>
</dbReference>
<gene>
    <name evidence="9" type="primary">xerC</name>
    <name evidence="12" type="ORF">SAMN05660841_01327</name>
</gene>
<keyword evidence="2 9" id="KW-0963">Cytoplasm</keyword>
<dbReference type="InterPro" id="IPR002104">
    <property type="entry name" value="Integrase_catalytic"/>
</dbReference>
<dbReference type="InterPro" id="IPR013762">
    <property type="entry name" value="Integrase-like_cat_sf"/>
</dbReference>
<dbReference type="RefSeq" id="WP_317042858.1">
    <property type="nucleotide sequence ID" value="NZ_FUZF01000004.1"/>
</dbReference>
<dbReference type="AlphaFoldDB" id="A0A1T5CHN4"/>
<dbReference type="PANTHER" id="PTHR30349">
    <property type="entry name" value="PHAGE INTEGRASE-RELATED"/>
    <property type="match status" value="1"/>
</dbReference>
<dbReference type="SUPFAM" id="SSF56349">
    <property type="entry name" value="DNA breaking-rejoining enzymes"/>
    <property type="match status" value="1"/>
</dbReference>
<sequence length="310" mass="36660">MQFILLKFGYKVRKEEDMFKDRFIRFLTFEKRYSPHTIKAYEMEVKCFLEFLEAEKIPFEEVDHKLMRYYFSLLREKGKEASSVNRAISTLRSFYKFLQREQLIAKNPVRLVQALKTPKKLPVVIEKQKMNHLLEHMDEVADDFESVRDFIIMELLFGTGIRLSELLQIKEQDIDFYNKKILILGKRNKERFVPLHLHLIEELKRYLEKKKLQNVENNSGYLVVTKEGKQGYPMLIYRVVKRYLSMITSQKKRSPHVLRHSFATSLLDNGADLNAIKELLGHAGLAATQVYTHNSAERLKSIYKQAHPKA</sequence>
<dbReference type="PROSITE" id="PS51900">
    <property type="entry name" value="CB"/>
    <property type="match status" value="1"/>
</dbReference>
<dbReference type="Proteomes" id="UP000190150">
    <property type="component" value="Unassembled WGS sequence"/>
</dbReference>
<evidence type="ECO:0000256" key="9">
    <source>
        <dbReference type="HAMAP-Rule" id="MF_01808"/>
    </source>
</evidence>
<dbReference type="PANTHER" id="PTHR30349:SF77">
    <property type="entry name" value="TYROSINE RECOMBINASE XERC"/>
    <property type="match status" value="1"/>
</dbReference>
<dbReference type="GO" id="GO:0009037">
    <property type="term" value="F:tyrosine-based site-specific recombinase activity"/>
    <property type="evidence" value="ECO:0007669"/>
    <property type="project" value="UniProtKB-UniRule"/>
</dbReference>
<dbReference type="InterPro" id="IPR010998">
    <property type="entry name" value="Integrase_recombinase_N"/>
</dbReference>
<comment type="similarity">
    <text evidence="9">Belongs to the 'phage' integrase family. XerC subfamily.</text>
</comment>
<evidence type="ECO:0000256" key="5">
    <source>
        <dbReference type="ARBA" id="ARBA00022908"/>
    </source>
</evidence>
<dbReference type="Gene3D" id="1.10.150.130">
    <property type="match status" value="1"/>
</dbReference>
<dbReference type="Pfam" id="PF02899">
    <property type="entry name" value="Phage_int_SAM_1"/>
    <property type="match status" value="1"/>
</dbReference>
<dbReference type="GO" id="GO:0005737">
    <property type="term" value="C:cytoplasm"/>
    <property type="evidence" value="ECO:0007669"/>
    <property type="project" value="UniProtKB-SubCell"/>
</dbReference>
<dbReference type="InterPro" id="IPR050090">
    <property type="entry name" value="Tyrosine_recombinase_XerCD"/>
</dbReference>
<evidence type="ECO:0000259" key="10">
    <source>
        <dbReference type="PROSITE" id="PS51898"/>
    </source>
</evidence>